<name>A0ABZ2M150_9BACT</name>
<evidence type="ECO:0000313" key="3">
    <source>
        <dbReference type="EMBL" id="WXB15569.1"/>
    </source>
</evidence>
<evidence type="ECO:0000313" key="4">
    <source>
        <dbReference type="Proteomes" id="UP001370348"/>
    </source>
</evidence>
<sequence length="345" mass="35875">MRTKAACAAAMLALASWAAPASAQKPDIHVRLHECGGAPLDYDTFLDVLRVELAPLAVVPGPAAPANSNGIVTLDIAMPCGSDRELVTFRIAAGDRPPAARLMDIGDLPTAARPRGMAVVAAELVRSAALSAPAAPPSDPASSAPPPRPAEPPPRDPPSPEPPPTDPPAEAPPAASNERPLWNLRAAAQTRIFLAAPATALFGGSLDLHIDRARIGFGLLRGGTEDRLGTTRITLLDVSIGVAVVRVEHAPFELSVTPRIGGGLLLVDASPGSKQAMARSATDSYLDAAVAFDVRLRLHPRVRAWATLDIDLGYARGVVVKADARVTARPEGPFLGFRLGLAFAP</sequence>
<feature type="chain" id="PRO_5046960727" evidence="2">
    <location>
        <begin position="24"/>
        <end position="345"/>
    </location>
</feature>
<feature type="compositionally biased region" description="Pro residues" evidence="1">
    <location>
        <begin position="134"/>
        <end position="171"/>
    </location>
</feature>
<accession>A0ABZ2M150</accession>
<feature type="signal peptide" evidence="2">
    <location>
        <begin position="1"/>
        <end position="23"/>
    </location>
</feature>
<protein>
    <submittedName>
        <fullName evidence="3">Uncharacterized protein</fullName>
    </submittedName>
</protein>
<keyword evidence="2" id="KW-0732">Signal</keyword>
<proteinExistence type="predicted"/>
<gene>
    <name evidence="3" type="ORF">LZC94_48100</name>
</gene>
<organism evidence="3 4">
    <name type="scientific">Pendulispora albinea</name>
    <dbReference type="NCBI Taxonomy" id="2741071"/>
    <lineage>
        <taxon>Bacteria</taxon>
        <taxon>Pseudomonadati</taxon>
        <taxon>Myxococcota</taxon>
        <taxon>Myxococcia</taxon>
        <taxon>Myxococcales</taxon>
        <taxon>Sorangiineae</taxon>
        <taxon>Pendulisporaceae</taxon>
        <taxon>Pendulispora</taxon>
    </lineage>
</organism>
<feature type="region of interest" description="Disordered" evidence="1">
    <location>
        <begin position="131"/>
        <end position="176"/>
    </location>
</feature>
<keyword evidence="4" id="KW-1185">Reference proteome</keyword>
<dbReference type="Proteomes" id="UP001370348">
    <property type="component" value="Chromosome"/>
</dbReference>
<dbReference type="EMBL" id="CP089984">
    <property type="protein sequence ID" value="WXB15569.1"/>
    <property type="molecule type" value="Genomic_DNA"/>
</dbReference>
<dbReference type="RefSeq" id="WP_394825201.1">
    <property type="nucleotide sequence ID" value="NZ_CP089984.1"/>
</dbReference>
<reference evidence="3 4" key="1">
    <citation type="submission" date="2021-12" db="EMBL/GenBank/DDBJ databases">
        <title>Discovery of the Pendulisporaceae a myxobacterial family with distinct sporulation behavior and unique specialized metabolism.</title>
        <authorList>
            <person name="Garcia R."/>
            <person name="Popoff A."/>
            <person name="Bader C.D."/>
            <person name="Loehr J."/>
            <person name="Walesch S."/>
            <person name="Walt C."/>
            <person name="Boldt J."/>
            <person name="Bunk B."/>
            <person name="Haeckl F.J.F.P.J."/>
            <person name="Gunesch A.P."/>
            <person name="Birkelbach J."/>
            <person name="Nuebel U."/>
            <person name="Pietschmann T."/>
            <person name="Bach T."/>
            <person name="Mueller R."/>
        </authorList>
    </citation>
    <scope>NUCLEOTIDE SEQUENCE [LARGE SCALE GENOMIC DNA]</scope>
    <source>
        <strain evidence="3 4">MSr11954</strain>
    </source>
</reference>
<evidence type="ECO:0000256" key="1">
    <source>
        <dbReference type="SAM" id="MobiDB-lite"/>
    </source>
</evidence>
<evidence type="ECO:0000256" key="2">
    <source>
        <dbReference type="SAM" id="SignalP"/>
    </source>
</evidence>